<evidence type="ECO:0000313" key="1">
    <source>
        <dbReference type="EMBL" id="KRZ47622.1"/>
    </source>
</evidence>
<dbReference type="AlphaFoldDB" id="A0A0V1KKF9"/>
<proteinExistence type="predicted"/>
<keyword evidence="2" id="KW-1185">Reference proteome</keyword>
<protein>
    <submittedName>
        <fullName evidence="1">Uncharacterized protein</fullName>
    </submittedName>
</protein>
<evidence type="ECO:0000313" key="2">
    <source>
        <dbReference type="Proteomes" id="UP000054721"/>
    </source>
</evidence>
<dbReference type="EMBL" id="JYDW01000647">
    <property type="protein sequence ID" value="KRZ47622.1"/>
    <property type="molecule type" value="Genomic_DNA"/>
</dbReference>
<reference evidence="1 2" key="1">
    <citation type="submission" date="2015-05" db="EMBL/GenBank/DDBJ databases">
        <title>Evolution of Trichinella species and genotypes.</title>
        <authorList>
            <person name="Korhonen P.K."/>
            <person name="Edoardo P."/>
            <person name="Giuseppe L.R."/>
            <person name="Gasser R.B."/>
        </authorList>
    </citation>
    <scope>NUCLEOTIDE SEQUENCE [LARGE SCALE GENOMIC DNA]</scope>
    <source>
        <strain evidence="1">ISS10</strain>
    </source>
</reference>
<accession>A0A0V1KKF9</accession>
<sequence>MLLLGYIVKGDNNEIYALMILLKRFKLFYSCHEKTAQPMKLYFSLIRNQKNMISTFYISICFITVKLFTKKKLDISF</sequence>
<gene>
    <name evidence="1" type="ORF">T02_4366</name>
</gene>
<name>A0A0V1KKF9_9BILA</name>
<dbReference type="Proteomes" id="UP000054721">
    <property type="component" value="Unassembled WGS sequence"/>
</dbReference>
<comment type="caution">
    <text evidence="1">The sequence shown here is derived from an EMBL/GenBank/DDBJ whole genome shotgun (WGS) entry which is preliminary data.</text>
</comment>
<organism evidence="1 2">
    <name type="scientific">Trichinella nativa</name>
    <dbReference type="NCBI Taxonomy" id="6335"/>
    <lineage>
        <taxon>Eukaryota</taxon>
        <taxon>Metazoa</taxon>
        <taxon>Ecdysozoa</taxon>
        <taxon>Nematoda</taxon>
        <taxon>Enoplea</taxon>
        <taxon>Dorylaimia</taxon>
        <taxon>Trichinellida</taxon>
        <taxon>Trichinellidae</taxon>
        <taxon>Trichinella</taxon>
    </lineage>
</organism>